<feature type="region of interest" description="Disordered" evidence="5">
    <location>
        <begin position="140"/>
        <end position="191"/>
    </location>
</feature>
<dbReference type="EMBL" id="CP060714">
    <property type="protein sequence ID" value="QNN57133.1"/>
    <property type="molecule type" value="Genomic_DNA"/>
</dbReference>
<dbReference type="Pfam" id="PF04355">
    <property type="entry name" value="BamE"/>
    <property type="match status" value="1"/>
</dbReference>
<reference evidence="7 8" key="1">
    <citation type="submission" date="2020-08" db="EMBL/GenBank/DDBJ databases">
        <title>Genome sequence of Diaphorobacter ruginosibacter DSM 27467T.</title>
        <authorList>
            <person name="Hyun D.-W."/>
            <person name="Bae J.-W."/>
        </authorList>
    </citation>
    <scope>NUCLEOTIDE SEQUENCE [LARGE SCALE GENOMIC DNA]</scope>
    <source>
        <strain evidence="7 8">DSM 27467</strain>
    </source>
</reference>
<dbReference type="PANTHER" id="PTHR37482:SF1">
    <property type="entry name" value="OUTER MEMBRANE PROTEIN ASSEMBLY FACTOR BAME"/>
    <property type="match status" value="1"/>
</dbReference>
<keyword evidence="3 4" id="KW-0998">Cell outer membrane</keyword>
<dbReference type="HAMAP" id="MF_00925">
    <property type="entry name" value="OM_assembly_BamE"/>
    <property type="match status" value="1"/>
</dbReference>
<evidence type="ECO:0000256" key="3">
    <source>
        <dbReference type="ARBA" id="ARBA00023237"/>
    </source>
</evidence>
<dbReference type="GO" id="GO:0043165">
    <property type="term" value="P:Gram-negative-bacterium-type cell outer membrane assembly"/>
    <property type="evidence" value="ECO:0007669"/>
    <property type="project" value="UniProtKB-UniRule"/>
</dbReference>
<dbReference type="RefSeq" id="WP_187597398.1">
    <property type="nucleotide sequence ID" value="NZ_CP060714.1"/>
</dbReference>
<dbReference type="InterPro" id="IPR007450">
    <property type="entry name" value="BamE_dom"/>
</dbReference>
<comment type="function">
    <text evidence="4">Part of the outer membrane protein assembly complex, which is involved in assembly and insertion of beta-barrel proteins into the outer membrane.</text>
</comment>
<evidence type="ECO:0000313" key="7">
    <source>
        <dbReference type="EMBL" id="QNN57133.1"/>
    </source>
</evidence>
<dbReference type="AlphaFoldDB" id="A0A7G9RNF8"/>
<dbReference type="InterPro" id="IPR037873">
    <property type="entry name" value="BamE-like"/>
</dbReference>
<sequence>MALTMFAPARYGVRCGAIVLLSAGLAACGSFDSASHRLASAITPYKIDVVQGNFVSREQVEALKPGMGRQQVKEILGTPLVTPLFHNDRWEYVFTLKRPGIEQQTRKLTVFFKDDVLDRYEGDEMPTEADFVSSLASKASKNKVPNLEATEDQLKRYAPKPDAPVSVVDNPGNEAPSAPLPASYPPLEARK</sequence>
<dbReference type="KEGG" id="drg:H9K76_22095"/>
<comment type="similarity">
    <text evidence="4">Belongs to the BamE family.</text>
</comment>
<evidence type="ECO:0000259" key="6">
    <source>
        <dbReference type="Pfam" id="PF04355"/>
    </source>
</evidence>
<organism evidence="7 8">
    <name type="scientific">Diaphorobacter ruginosibacter</name>
    <dbReference type="NCBI Taxonomy" id="1715720"/>
    <lineage>
        <taxon>Bacteria</taxon>
        <taxon>Pseudomonadati</taxon>
        <taxon>Pseudomonadota</taxon>
        <taxon>Betaproteobacteria</taxon>
        <taxon>Burkholderiales</taxon>
        <taxon>Comamonadaceae</taxon>
        <taxon>Diaphorobacter</taxon>
    </lineage>
</organism>
<dbReference type="Gene3D" id="3.30.1450.10">
    <property type="match status" value="1"/>
</dbReference>
<dbReference type="GO" id="GO:1990063">
    <property type="term" value="C:Bam protein complex"/>
    <property type="evidence" value="ECO:0007669"/>
    <property type="project" value="TreeGrafter"/>
</dbReference>
<accession>A0A7G9RNF8</accession>
<dbReference type="GO" id="GO:0030674">
    <property type="term" value="F:protein-macromolecule adaptor activity"/>
    <property type="evidence" value="ECO:0007669"/>
    <property type="project" value="TreeGrafter"/>
</dbReference>
<keyword evidence="8" id="KW-1185">Reference proteome</keyword>
<protein>
    <recommendedName>
        <fullName evidence="4">Outer membrane protein assembly factor BamE</fullName>
    </recommendedName>
</protein>
<evidence type="ECO:0000313" key="8">
    <source>
        <dbReference type="Proteomes" id="UP000515811"/>
    </source>
</evidence>
<keyword evidence="2 4" id="KW-0472">Membrane</keyword>
<evidence type="ECO:0000256" key="5">
    <source>
        <dbReference type="SAM" id="MobiDB-lite"/>
    </source>
</evidence>
<evidence type="ECO:0000256" key="1">
    <source>
        <dbReference type="ARBA" id="ARBA00022729"/>
    </source>
</evidence>
<dbReference type="GO" id="GO:0051205">
    <property type="term" value="P:protein insertion into membrane"/>
    <property type="evidence" value="ECO:0007669"/>
    <property type="project" value="UniProtKB-UniRule"/>
</dbReference>
<name>A0A7G9RNF8_9BURK</name>
<dbReference type="PANTHER" id="PTHR37482">
    <property type="entry name" value="OUTER MEMBRANE PROTEIN ASSEMBLY FACTOR BAME"/>
    <property type="match status" value="1"/>
</dbReference>
<gene>
    <name evidence="4" type="primary">bamE</name>
    <name evidence="7" type="ORF">H9K76_22095</name>
</gene>
<dbReference type="Proteomes" id="UP000515811">
    <property type="component" value="Chromosome"/>
</dbReference>
<evidence type="ECO:0000256" key="4">
    <source>
        <dbReference type="HAMAP-Rule" id="MF_00925"/>
    </source>
</evidence>
<comment type="subcellular location">
    <subcellularLocation>
        <location evidence="4">Cell outer membrane</location>
    </subcellularLocation>
</comment>
<evidence type="ECO:0000256" key="2">
    <source>
        <dbReference type="ARBA" id="ARBA00023136"/>
    </source>
</evidence>
<comment type="subunit">
    <text evidence="4">Part of the Bam complex.</text>
</comment>
<dbReference type="InterPro" id="IPR026592">
    <property type="entry name" value="BamE"/>
</dbReference>
<feature type="domain" description="Outer membrane protein assembly factor BamE" evidence="6">
    <location>
        <begin position="52"/>
        <end position="120"/>
    </location>
</feature>
<proteinExistence type="inferred from homology"/>
<keyword evidence="1 4" id="KW-0732">Signal</keyword>